<gene>
    <name evidence="4" type="ORF">BJX66DRAFT_77450</name>
</gene>
<dbReference type="PANTHER" id="PTHR24198">
    <property type="entry name" value="ANKYRIN REPEAT AND PROTEIN KINASE DOMAIN-CONTAINING PROTEIN"/>
    <property type="match status" value="1"/>
</dbReference>
<protein>
    <recommendedName>
        <fullName evidence="6">Ankyrin</fullName>
    </recommendedName>
</protein>
<evidence type="ECO:0000256" key="3">
    <source>
        <dbReference type="PROSITE-ProRule" id="PRU00023"/>
    </source>
</evidence>
<dbReference type="PROSITE" id="PS50297">
    <property type="entry name" value="ANK_REP_REGION"/>
    <property type="match status" value="1"/>
</dbReference>
<proteinExistence type="predicted"/>
<evidence type="ECO:0000313" key="5">
    <source>
        <dbReference type="Proteomes" id="UP001610563"/>
    </source>
</evidence>
<dbReference type="PANTHER" id="PTHR24198:SF165">
    <property type="entry name" value="ANKYRIN REPEAT-CONTAINING PROTEIN-RELATED"/>
    <property type="match status" value="1"/>
</dbReference>
<keyword evidence="2 3" id="KW-0040">ANK repeat</keyword>
<sequence>MCESLALEAIQRVIKKRKMVPRRWEQTESLKDLPFTQDVQAIVSTSMVDTLFLRATMRAHVACLKLLLEYGADSSITPSGWVESLVSVAVFARSIDAVKLLIDAGADIDRVPVQSEYLQQHANTPLAIAILEEHIPSIELLLGHGANTNVIIYDGNFGEIVDDPWEFATRHEDRGRPRLLEVFLRHGMLPDRSKYEKGRHPVILALRAFNVECAAILVRVGAMPEDYEEYIQSDTDSRFLWAAEEVRNMLKEWECLQAQPSKGN</sequence>
<dbReference type="PROSITE" id="PS50088">
    <property type="entry name" value="ANK_REPEAT"/>
    <property type="match status" value="1"/>
</dbReference>
<keyword evidence="1" id="KW-0677">Repeat</keyword>
<dbReference type="SMART" id="SM00248">
    <property type="entry name" value="ANK"/>
    <property type="match status" value="4"/>
</dbReference>
<organism evidence="4 5">
    <name type="scientific">Aspergillus keveii</name>
    <dbReference type="NCBI Taxonomy" id="714993"/>
    <lineage>
        <taxon>Eukaryota</taxon>
        <taxon>Fungi</taxon>
        <taxon>Dikarya</taxon>
        <taxon>Ascomycota</taxon>
        <taxon>Pezizomycotina</taxon>
        <taxon>Eurotiomycetes</taxon>
        <taxon>Eurotiomycetidae</taxon>
        <taxon>Eurotiales</taxon>
        <taxon>Aspergillaceae</taxon>
        <taxon>Aspergillus</taxon>
        <taxon>Aspergillus subgen. Nidulantes</taxon>
    </lineage>
</organism>
<dbReference type="Proteomes" id="UP001610563">
    <property type="component" value="Unassembled WGS sequence"/>
</dbReference>
<dbReference type="InterPro" id="IPR002110">
    <property type="entry name" value="Ankyrin_rpt"/>
</dbReference>
<evidence type="ECO:0000256" key="2">
    <source>
        <dbReference type="ARBA" id="ARBA00023043"/>
    </source>
</evidence>
<dbReference type="SUPFAM" id="SSF48403">
    <property type="entry name" value="Ankyrin repeat"/>
    <property type="match status" value="1"/>
</dbReference>
<reference evidence="4 5" key="1">
    <citation type="submission" date="2024-07" db="EMBL/GenBank/DDBJ databases">
        <title>Section-level genome sequencing and comparative genomics of Aspergillus sections Usti and Cavernicolus.</title>
        <authorList>
            <consortium name="Lawrence Berkeley National Laboratory"/>
            <person name="Nybo J.L."/>
            <person name="Vesth T.C."/>
            <person name="Theobald S."/>
            <person name="Frisvad J.C."/>
            <person name="Larsen T.O."/>
            <person name="Kjaerboelling I."/>
            <person name="Rothschild-Mancinelli K."/>
            <person name="Lyhne E.K."/>
            <person name="Kogle M.E."/>
            <person name="Barry K."/>
            <person name="Clum A."/>
            <person name="Na H."/>
            <person name="Ledsgaard L."/>
            <person name="Lin J."/>
            <person name="Lipzen A."/>
            <person name="Kuo A."/>
            <person name="Riley R."/>
            <person name="Mondo S."/>
            <person name="Labutti K."/>
            <person name="Haridas S."/>
            <person name="Pangalinan J."/>
            <person name="Salamov A.A."/>
            <person name="Simmons B.A."/>
            <person name="Magnuson J.K."/>
            <person name="Chen J."/>
            <person name="Drula E."/>
            <person name="Henrissat B."/>
            <person name="Wiebenga A."/>
            <person name="Lubbers R.J."/>
            <person name="Gomes A.C."/>
            <person name="Makela M.R."/>
            <person name="Stajich J."/>
            <person name="Grigoriev I.V."/>
            <person name="Mortensen U.H."/>
            <person name="De Vries R.P."/>
            <person name="Baker S.E."/>
            <person name="Andersen M.R."/>
        </authorList>
    </citation>
    <scope>NUCLEOTIDE SEQUENCE [LARGE SCALE GENOMIC DNA]</scope>
    <source>
        <strain evidence="4 5">CBS 209.92</strain>
    </source>
</reference>
<accession>A0ABR4FNG3</accession>
<keyword evidence="5" id="KW-1185">Reference proteome</keyword>
<dbReference type="EMBL" id="JBFTWV010000166">
    <property type="protein sequence ID" value="KAL2784796.1"/>
    <property type="molecule type" value="Genomic_DNA"/>
</dbReference>
<evidence type="ECO:0000313" key="4">
    <source>
        <dbReference type="EMBL" id="KAL2784796.1"/>
    </source>
</evidence>
<comment type="caution">
    <text evidence="4">The sequence shown here is derived from an EMBL/GenBank/DDBJ whole genome shotgun (WGS) entry which is preliminary data.</text>
</comment>
<evidence type="ECO:0000256" key="1">
    <source>
        <dbReference type="ARBA" id="ARBA00022737"/>
    </source>
</evidence>
<evidence type="ECO:0008006" key="6">
    <source>
        <dbReference type="Google" id="ProtNLM"/>
    </source>
</evidence>
<name>A0ABR4FNG3_9EURO</name>
<feature type="repeat" description="ANK" evidence="3">
    <location>
        <begin position="121"/>
        <end position="153"/>
    </location>
</feature>
<dbReference type="Pfam" id="PF12796">
    <property type="entry name" value="Ank_2"/>
    <property type="match status" value="1"/>
</dbReference>
<dbReference type="InterPro" id="IPR036770">
    <property type="entry name" value="Ankyrin_rpt-contain_sf"/>
</dbReference>
<dbReference type="Gene3D" id="1.25.40.20">
    <property type="entry name" value="Ankyrin repeat-containing domain"/>
    <property type="match status" value="1"/>
</dbReference>